<keyword evidence="11" id="KW-0012">Acyltransferase</keyword>
<feature type="transmembrane region" description="Helical" evidence="10">
    <location>
        <begin position="145"/>
        <end position="164"/>
    </location>
</feature>
<dbReference type="SMART" id="SM01207">
    <property type="entry name" value="G3P_acyltransf"/>
    <property type="match status" value="1"/>
</dbReference>
<comment type="function">
    <text evidence="10">Catalyzes the transfer of an acyl group from acyl-phosphate (acyl-PO(4)) to glycerol-3-phosphate (G3P) to form lysophosphatidic acid (LPA). This enzyme utilizes acyl-phosphate as fatty acyl donor, but not acyl-CoA or acyl-ACP.</text>
</comment>
<keyword evidence="9 10" id="KW-1208">Phospholipid metabolism</keyword>
<feature type="transmembrane region" description="Helical" evidence="10">
    <location>
        <begin position="170"/>
        <end position="189"/>
    </location>
</feature>
<keyword evidence="1 10" id="KW-1003">Cell membrane</keyword>
<proteinExistence type="inferred from homology"/>
<dbReference type="KEGG" id="mbas:ALGA_3140"/>
<keyword evidence="5 10" id="KW-1133">Transmembrane helix</keyword>
<evidence type="ECO:0000313" key="12">
    <source>
        <dbReference type="Proteomes" id="UP000218267"/>
    </source>
</evidence>
<dbReference type="PANTHER" id="PTHR30309">
    <property type="entry name" value="INNER MEMBRANE PROTEIN YGIH"/>
    <property type="match status" value="1"/>
</dbReference>
<protein>
    <recommendedName>
        <fullName evidence="10">Glycerol-3-phosphate acyltransferase</fullName>
    </recommendedName>
    <alternativeName>
        <fullName evidence="10">Acyl-PO4 G3P acyltransferase</fullName>
    </alternativeName>
    <alternativeName>
        <fullName evidence="10">Acyl-phosphate--glycerol-3-phosphate acyltransferase</fullName>
    </alternativeName>
    <alternativeName>
        <fullName evidence="10">G3P acyltransferase</fullName>
        <shortName evidence="10">GPAT</shortName>
        <ecNumber evidence="10">2.3.1.275</ecNumber>
    </alternativeName>
    <alternativeName>
        <fullName evidence="10">Lysophosphatidic acid synthase</fullName>
        <shortName evidence="10">LPA synthase</shortName>
    </alternativeName>
</protein>
<comment type="pathway">
    <text evidence="10">Lipid metabolism; phospholipid metabolism.</text>
</comment>
<dbReference type="EC" id="2.3.1.275" evidence="10"/>
<evidence type="ECO:0000256" key="4">
    <source>
        <dbReference type="ARBA" id="ARBA00022692"/>
    </source>
</evidence>
<comment type="similarity">
    <text evidence="10">Belongs to the PlsY family.</text>
</comment>
<dbReference type="OrthoDB" id="9777124at2"/>
<evidence type="ECO:0000256" key="3">
    <source>
        <dbReference type="ARBA" id="ARBA00022679"/>
    </source>
</evidence>
<dbReference type="EMBL" id="AP018042">
    <property type="protein sequence ID" value="BAX81440.1"/>
    <property type="molecule type" value="Genomic_DNA"/>
</dbReference>
<sequence length="200" mass="22139">MNITIQYPFLLLSYLLGAIPFGYILTRYFTGKNILEIGSGNVGSTNVGRVAGKKIAIATQLLDMLKGFAPVAVYLFFIDDKKIGPDFFVYCVSLATIIGHDFSIFLKFKGGKGVNTTLGASVLIAPFSVFISVAIYFIIKWRLKYVSLGSIILGIALPITELFIHGLSSTFYYLLICMVLIILLHRTNINRLLHNEELSS</sequence>
<dbReference type="GO" id="GO:0043772">
    <property type="term" value="F:acyl-phosphate glycerol-3-phosphate acyltransferase activity"/>
    <property type="evidence" value="ECO:0007669"/>
    <property type="project" value="UniProtKB-UniRule"/>
</dbReference>
<keyword evidence="6 10" id="KW-0443">Lipid metabolism</keyword>
<dbReference type="InterPro" id="IPR003811">
    <property type="entry name" value="G3P_acylTferase_PlsY"/>
</dbReference>
<dbReference type="GO" id="GO:0008654">
    <property type="term" value="P:phospholipid biosynthetic process"/>
    <property type="evidence" value="ECO:0007669"/>
    <property type="project" value="UniProtKB-UniRule"/>
</dbReference>
<feature type="transmembrane region" description="Helical" evidence="10">
    <location>
        <begin position="87"/>
        <end position="106"/>
    </location>
</feature>
<reference evidence="12" key="2">
    <citation type="journal article" date="2020" name="Antonie Van Leeuwenhoek">
        <title>Labilibaculum antarcticum sp. nov., a novel facultative anaerobic, psychrotorelant bacterium isolated from marine sediment of Antarctica.</title>
        <authorList>
            <person name="Watanabe M."/>
            <person name="Kojima H."/>
            <person name="Fukui M."/>
        </authorList>
    </citation>
    <scope>NUCLEOTIDE SEQUENCE [LARGE SCALE GENOMIC DNA]</scope>
    <source>
        <strain evidence="12">SPP2</strain>
    </source>
</reference>
<evidence type="ECO:0000313" key="11">
    <source>
        <dbReference type="EMBL" id="BAX81440.1"/>
    </source>
</evidence>
<reference evidence="11 12" key="1">
    <citation type="journal article" date="2018" name="Mar. Genomics">
        <title>Complete genome sequence of Marinifilaceae bacterium strain SPP2, isolated from the Antarctic marine sediment.</title>
        <authorList>
            <person name="Watanabe M."/>
            <person name="Kojima H."/>
            <person name="Fukui M."/>
        </authorList>
    </citation>
    <scope>NUCLEOTIDE SEQUENCE [LARGE SCALE GENOMIC DNA]</scope>
    <source>
        <strain evidence="11 12">SPP2</strain>
    </source>
</reference>
<evidence type="ECO:0000256" key="8">
    <source>
        <dbReference type="ARBA" id="ARBA00023209"/>
    </source>
</evidence>
<dbReference type="AlphaFoldDB" id="A0A1Y1CMC0"/>
<organism evidence="11 12">
    <name type="scientific">Labilibaculum antarcticum</name>
    <dbReference type="NCBI Taxonomy" id="1717717"/>
    <lineage>
        <taxon>Bacteria</taxon>
        <taxon>Pseudomonadati</taxon>
        <taxon>Bacteroidota</taxon>
        <taxon>Bacteroidia</taxon>
        <taxon>Marinilabiliales</taxon>
        <taxon>Marinifilaceae</taxon>
        <taxon>Labilibaculum</taxon>
    </lineage>
</organism>
<keyword evidence="12" id="KW-1185">Reference proteome</keyword>
<evidence type="ECO:0000256" key="5">
    <source>
        <dbReference type="ARBA" id="ARBA00022989"/>
    </source>
</evidence>
<dbReference type="HAMAP" id="MF_01043">
    <property type="entry name" value="PlsY"/>
    <property type="match status" value="1"/>
</dbReference>
<comment type="catalytic activity">
    <reaction evidence="10">
        <text>an acyl phosphate + sn-glycerol 3-phosphate = a 1-acyl-sn-glycero-3-phosphate + phosphate</text>
        <dbReference type="Rhea" id="RHEA:34075"/>
        <dbReference type="ChEBI" id="CHEBI:43474"/>
        <dbReference type="ChEBI" id="CHEBI:57597"/>
        <dbReference type="ChEBI" id="CHEBI:57970"/>
        <dbReference type="ChEBI" id="CHEBI:59918"/>
        <dbReference type="EC" id="2.3.1.275"/>
    </reaction>
</comment>
<evidence type="ECO:0000256" key="1">
    <source>
        <dbReference type="ARBA" id="ARBA00022475"/>
    </source>
</evidence>
<evidence type="ECO:0000256" key="2">
    <source>
        <dbReference type="ARBA" id="ARBA00022516"/>
    </source>
</evidence>
<keyword evidence="7 10" id="KW-0472">Membrane</keyword>
<keyword evidence="3 10" id="KW-0808">Transferase</keyword>
<keyword evidence="4 10" id="KW-0812">Transmembrane</keyword>
<dbReference type="Pfam" id="PF02660">
    <property type="entry name" value="G3P_acyltransf"/>
    <property type="match status" value="1"/>
</dbReference>
<evidence type="ECO:0000256" key="9">
    <source>
        <dbReference type="ARBA" id="ARBA00023264"/>
    </source>
</evidence>
<feature type="transmembrane region" description="Helical" evidence="10">
    <location>
        <begin position="6"/>
        <end position="25"/>
    </location>
</feature>
<dbReference type="GO" id="GO:0005886">
    <property type="term" value="C:plasma membrane"/>
    <property type="evidence" value="ECO:0007669"/>
    <property type="project" value="UniProtKB-SubCell"/>
</dbReference>
<name>A0A1Y1CMC0_9BACT</name>
<dbReference type="PANTHER" id="PTHR30309:SF0">
    <property type="entry name" value="GLYCEROL-3-PHOSPHATE ACYLTRANSFERASE-RELATED"/>
    <property type="match status" value="1"/>
</dbReference>
<evidence type="ECO:0000256" key="6">
    <source>
        <dbReference type="ARBA" id="ARBA00023098"/>
    </source>
</evidence>
<evidence type="ECO:0000256" key="10">
    <source>
        <dbReference type="HAMAP-Rule" id="MF_01043"/>
    </source>
</evidence>
<dbReference type="Proteomes" id="UP000218267">
    <property type="component" value="Chromosome"/>
</dbReference>
<keyword evidence="8 10" id="KW-0594">Phospholipid biosynthesis</keyword>
<feature type="transmembrane region" description="Helical" evidence="10">
    <location>
        <begin position="118"/>
        <end position="138"/>
    </location>
</feature>
<dbReference type="UniPathway" id="UPA00085"/>
<comment type="subcellular location">
    <subcellularLocation>
        <location evidence="10">Cell membrane</location>
        <topology evidence="10">Multi-pass membrane protein</topology>
    </subcellularLocation>
</comment>
<dbReference type="RefSeq" id="WP_096430845.1">
    <property type="nucleotide sequence ID" value="NZ_AP018042.1"/>
</dbReference>
<comment type="subunit">
    <text evidence="10">Probably interacts with PlsX.</text>
</comment>
<gene>
    <name evidence="10" type="primary">plsY</name>
    <name evidence="11" type="ORF">ALGA_3140</name>
</gene>
<accession>A0A1Y1CMC0</accession>
<evidence type="ECO:0000256" key="7">
    <source>
        <dbReference type="ARBA" id="ARBA00023136"/>
    </source>
</evidence>
<keyword evidence="2 10" id="KW-0444">Lipid biosynthesis</keyword>
<dbReference type="NCBIfam" id="TIGR00023">
    <property type="entry name" value="glycerol-3-phosphate 1-O-acyltransferase PlsY"/>
    <property type="match status" value="1"/>
</dbReference>